<evidence type="ECO:0000313" key="4">
    <source>
        <dbReference type="Proteomes" id="UP000427906"/>
    </source>
</evidence>
<proteinExistence type="predicted"/>
<dbReference type="AlphaFoldDB" id="A0A5K7YLI6"/>
<dbReference type="PANTHER" id="PTHR34580:SF3">
    <property type="entry name" value="PROTEIN PAFB"/>
    <property type="match status" value="1"/>
</dbReference>
<gene>
    <name evidence="3" type="ORF">DSCA_16110</name>
</gene>
<dbReference type="Pfam" id="PF13280">
    <property type="entry name" value="WYL"/>
    <property type="match status" value="1"/>
</dbReference>
<dbReference type="Proteomes" id="UP000427906">
    <property type="component" value="Chromosome"/>
</dbReference>
<evidence type="ECO:0000259" key="1">
    <source>
        <dbReference type="Pfam" id="PF13280"/>
    </source>
</evidence>
<dbReference type="InterPro" id="IPR026881">
    <property type="entry name" value="WYL_dom"/>
</dbReference>
<dbReference type="RefSeq" id="WP_155315913.1">
    <property type="nucleotide sequence ID" value="NZ_AP021874.1"/>
</dbReference>
<sequence>MPTIATLERMFWFDDQARRRRYPNATKLAERFELSPKTAQRCIEAMRDRFGAPLEYHPSERGYYYRDDSFELPHFQVGQEEILALLLARSLLSSTSGGFISRDIGRFSRKLAVEAGGLGLDAGTIDRLFSAAWTGHAPVDARTFHRISQCLIASRRLRFTYRSPATGNTTTRTVEPHHLQYYNASWVLVGRCLLRDRWRKFYLARMDRVTDTRETFTPRPAEQWRHRVEGAFGIFQGGRAVDVILRFTPFRARWVREQDWHPAQRMVPLDDGSLELRLPVADFREIRMKILQFGADVVVVAPEALRAEIREEVRRMGEMYLAQS</sequence>
<evidence type="ECO:0000259" key="2">
    <source>
        <dbReference type="Pfam" id="PF25583"/>
    </source>
</evidence>
<feature type="domain" description="WYL" evidence="1">
    <location>
        <begin position="143"/>
        <end position="210"/>
    </location>
</feature>
<dbReference type="PANTHER" id="PTHR34580">
    <property type="match status" value="1"/>
</dbReference>
<evidence type="ECO:0000313" key="3">
    <source>
        <dbReference type="EMBL" id="BBO67681.1"/>
    </source>
</evidence>
<reference evidence="3 4" key="1">
    <citation type="submission" date="2019-11" db="EMBL/GenBank/DDBJ databases">
        <title>Comparative genomics of hydrocarbon-degrading Desulfosarcina strains.</title>
        <authorList>
            <person name="Watanabe M."/>
            <person name="Kojima H."/>
            <person name="Fukui M."/>
        </authorList>
    </citation>
    <scope>NUCLEOTIDE SEQUENCE [LARGE SCALE GENOMIC DNA]</scope>
    <source>
        <strain evidence="3 4">PL12</strain>
    </source>
</reference>
<dbReference type="InterPro" id="IPR057727">
    <property type="entry name" value="WCX_dom"/>
</dbReference>
<dbReference type="Pfam" id="PF25583">
    <property type="entry name" value="WCX"/>
    <property type="match status" value="1"/>
</dbReference>
<organism evidence="3 4">
    <name type="scientific">Desulfosarcina alkanivorans</name>
    <dbReference type="NCBI Taxonomy" id="571177"/>
    <lineage>
        <taxon>Bacteria</taxon>
        <taxon>Pseudomonadati</taxon>
        <taxon>Thermodesulfobacteriota</taxon>
        <taxon>Desulfobacteria</taxon>
        <taxon>Desulfobacterales</taxon>
        <taxon>Desulfosarcinaceae</taxon>
        <taxon>Desulfosarcina</taxon>
    </lineage>
</organism>
<dbReference type="PROSITE" id="PS52050">
    <property type="entry name" value="WYL"/>
    <property type="match status" value="1"/>
</dbReference>
<accession>A0A5K7YLI6</accession>
<keyword evidence="4" id="KW-1185">Reference proteome</keyword>
<protein>
    <submittedName>
        <fullName evidence="3">WYL domain-containing protein</fullName>
    </submittedName>
</protein>
<dbReference type="InterPro" id="IPR051534">
    <property type="entry name" value="CBASS_pafABC_assoc_protein"/>
</dbReference>
<dbReference type="OrthoDB" id="9787242at2"/>
<dbReference type="KEGG" id="dalk:DSCA_16110"/>
<dbReference type="EMBL" id="AP021874">
    <property type="protein sequence ID" value="BBO67681.1"/>
    <property type="molecule type" value="Genomic_DNA"/>
</dbReference>
<feature type="domain" description="WCX" evidence="2">
    <location>
        <begin position="240"/>
        <end position="316"/>
    </location>
</feature>
<name>A0A5K7YLI6_9BACT</name>